<name>A0A8S5UHS8_9CAUD</name>
<sequence length="163" mass="18816">MRLRQGHRSSRVMVAVSSCWSTGPLCTSRCVYVASLMDRGTPSPISLTATEPWRRTRNMTSSSSDKFAASMRSRAINFDYVDAHGWYGTKFPLVHDESRVLDVWVAEACAWLRDRGIVQYSWCFAHGRAKDGERISPVFYFRTRFEALQFTWRFSGELIKEKE</sequence>
<organism evidence="1">
    <name type="scientific">Myoviridae sp. ctu2j3</name>
    <dbReference type="NCBI Taxonomy" id="2825197"/>
    <lineage>
        <taxon>Viruses</taxon>
        <taxon>Duplodnaviria</taxon>
        <taxon>Heunggongvirae</taxon>
        <taxon>Uroviricota</taxon>
        <taxon>Caudoviricetes</taxon>
    </lineage>
</organism>
<reference evidence="1" key="1">
    <citation type="journal article" date="2021" name="Proc. Natl. Acad. Sci. U.S.A.">
        <title>A Catalog of Tens of Thousands of Viruses from Human Metagenomes Reveals Hidden Associations with Chronic Diseases.</title>
        <authorList>
            <person name="Tisza M.J."/>
            <person name="Buck C.B."/>
        </authorList>
    </citation>
    <scope>NUCLEOTIDE SEQUENCE</scope>
    <source>
        <strain evidence="1">Ctu2j3</strain>
    </source>
</reference>
<proteinExistence type="predicted"/>
<evidence type="ECO:0000313" key="1">
    <source>
        <dbReference type="EMBL" id="DAF94040.1"/>
    </source>
</evidence>
<protein>
    <submittedName>
        <fullName evidence="1">Uncharacterized protein</fullName>
    </submittedName>
</protein>
<dbReference type="EMBL" id="BK016090">
    <property type="protein sequence ID" value="DAF94040.1"/>
    <property type="molecule type" value="Genomic_DNA"/>
</dbReference>
<dbReference type="EMBL" id="BK016090">
    <property type="protein sequence ID" value="DAF94330.1"/>
    <property type="molecule type" value="Genomic_DNA"/>
</dbReference>
<accession>A0A8S5UHS8</accession>